<organism evidence="1 2">
    <name type="scientific">Caldibacillus debilis</name>
    <dbReference type="NCBI Taxonomy" id="301148"/>
    <lineage>
        <taxon>Bacteria</taxon>
        <taxon>Bacillati</taxon>
        <taxon>Bacillota</taxon>
        <taxon>Bacilli</taxon>
        <taxon>Bacillales</taxon>
        <taxon>Bacillaceae</taxon>
        <taxon>Caldibacillus</taxon>
    </lineage>
</organism>
<proteinExistence type="predicted"/>
<dbReference type="AlphaFoldDB" id="A0A150M6K2"/>
<protein>
    <submittedName>
        <fullName evidence="1">Uncharacterized protein</fullName>
    </submittedName>
</protein>
<gene>
    <name evidence="1" type="ORF">B4135_0890</name>
</gene>
<accession>A0A150M6K2</accession>
<dbReference type="EMBL" id="LQYT01000037">
    <property type="protein sequence ID" value="KYD19991.1"/>
    <property type="molecule type" value="Genomic_DNA"/>
</dbReference>
<reference evidence="1 2" key="1">
    <citation type="submission" date="2016-01" db="EMBL/GenBank/DDBJ databases">
        <title>Draft Genome Sequences of Seven Thermophilic Sporeformers Isolated from Foods.</title>
        <authorList>
            <person name="Berendsen E.M."/>
            <person name="Wells-Bennik M.H."/>
            <person name="Krawcyk A.O."/>
            <person name="De Jong A."/>
            <person name="Holsappel S."/>
            <person name="Eijlander R.T."/>
            <person name="Kuipers O.P."/>
        </authorList>
    </citation>
    <scope>NUCLEOTIDE SEQUENCE [LARGE SCALE GENOMIC DNA]</scope>
    <source>
        <strain evidence="1 2">B4135</strain>
    </source>
</reference>
<evidence type="ECO:0000313" key="1">
    <source>
        <dbReference type="EMBL" id="KYD19991.1"/>
    </source>
</evidence>
<name>A0A150M6K2_9BACI</name>
<comment type="caution">
    <text evidence="1">The sequence shown here is derived from an EMBL/GenBank/DDBJ whole genome shotgun (WGS) entry which is preliminary data.</text>
</comment>
<dbReference type="Proteomes" id="UP000075683">
    <property type="component" value="Unassembled WGS sequence"/>
</dbReference>
<evidence type="ECO:0000313" key="2">
    <source>
        <dbReference type="Proteomes" id="UP000075683"/>
    </source>
</evidence>
<sequence length="51" mass="5838">MSNKRYRCLNIVQKMQNISGHEEKMAGHSGSEIQNVGYSPYVERKTFHVGP</sequence>